<organism evidence="2 3">
    <name type="scientific">Melghirimyces profundicolus</name>
    <dbReference type="NCBI Taxonomy" id="1242148"/>
    <lineage>
        <taxon>Bacteria</taxon>
        <taxon>Bacillati</taxon>
        <taxon>Bacillota</taxon>
        <taxon>Bacilli</taxon>
        <taxon>Bacillales</taxon>
        <taxon>Thermoactinomycetaceae</taxon>
        <taxon>Melghirimyces</taxon>
    </lineage>
</organism>
<gene>
    <name evidence="2" type="ORF">C8P63_11232</name>
</gene>
<dbReference type="EMBL" id="QBKR01000012">
    <property type="protein sequence ID" value="PTX59337.1"/>
    <property type="molecule type" value="Genomic_DNA"/>
</dbReference>
<feature type="chain" id="PRO_5015725197" evidence="1">
    <location>
        <begin position="28"/>
        <end position="294"/>
    </location>
</feature>
<dbReference type="InterPro" id="IPR009343">
    <property type="entry name" value="DUF1002"/>
</dbReference>
<keyword evidence="1" id="KW-0732">Signal</keyword>
<sequence length="294" mass="32427">MKKKNKSLWALIGLFLFAVAVPSTAFADAVTGETVVTLGQDLTPQQKEQILQEMNVDNNVKQITVTNEEEHRYLGQYLDEATIGSRALSSAKITLTEKGSGIQVETNNISTITDQMYANALVTAGVKDAEVYVTAPMEVSGTAGLTGILKAFEAAAGKNITEEQKQVANEEMVRTSELGQSIGDKEKAVEFMNRVKDEIAQEQPQSAKEVRDIIVNVAGDMNINLNDQDIERITNLMVKFSELNIDWDSLSSQLDQLKRNLDQVVNSEEAKSFLDKLFTWLAELIDSLKKAFSS</sequence>
<evidence type="ECO:0000313" key="3">
    <source>
        <dbReference type="Proteomes" id="UP000244240"/>
    </source>
</evidence>
<name>A0A2T6BTN2_9BACL</name>
<proteinExistence type="predicted"/>
<accession>A0A2T6BTN2</accession>
<dbReference type="OrthoDB" id="9810153at2"/>
<feature type="signal peptide" evidence="1">
    <location>
        <begin position="1"/>
        <end position="27"/>
    </location>
</feature>
<evidence type="ECO:0000256" key="1">
    <source>
        <dbReference type="SAM" id="SignalP"/>
    </source>
</evidence>
<evidence type="ECO:0000313" key="2">
    <source>
        <dbReference type="EMBL" id="PTX59337.1"/>
    </source>
</evidence>
<dbReference type="RefSeq" id="WP_108023614.1">
    <property type="nucleotide sequence ID" value="NZ_QBKR01000012.1"/>
</dbReference>
<protein>
    <submittedName>
        <fullName evidence="2">Uncharacterized protein YpuA (DUF1002 family)</fullName>
    </submittedName>
</protein>
<dbReference type="Pfam" id="PF06207">
    <property type="entry name" value="DUF1002"/>
    <property type="match status" value="1"/>
</dbReference>
<comment type="caution">
    <text evidence="2">The sequence shown here is derived from an EMBL/GenBank/DDBJ whole genome shotgun (WGS) entry which is preliminary data.</text>
</comment>
<dbReference type="Proteomes" id="UP000244240">
    <property type="component" value="Unassembled WGS sequence"/>
</dbReference>
<keyword evidence="3" id="KW-1185">Reference proteome</keyword>
<reference evidence="2 3" key="1">
    <citation type="submission" date="2018-04" db="EMBL/GenBank/DDBJ databases">
        <title>Genomic Encyclopedia of Archaeal and Bacterial Type Strains, Phase II (KMG-II): from individual species to whole genera.</title>
        <authorList>
            <person name="Goeker M."/>
        </authorList>
    </citation>
    <scope>NUCLEOTIDE SEQUENCE [LARGE SCALE GENOMIC DNA]</scope>
    <source>
        <strain evidence="2 3">DSM 45787</strain>
    </source>
</reference>
<dbReference type="AlphaFoldDB" id="A0A2T6BTN2"/>